<feature type="domain" description="DNA helicase Pif1-like DEAD-box helicase" evidence="3">
    <location>
        <begin position="194"/>
        <end position="349"/>
    </location>
</feature>
<dbReference type="InterPro" id="IPR010285">
    <property type="entry name" value="DNA_helicase_pif1-like_DEAD"/>
</dbReference>
<keyword evidence="1" id="KW-0227">DNA damage</keyword>
<feature type="compositionally biased region" description="Polar residues" evidence="2">
    <location>
        <begin position="22"/>
        <end position="33"/>
    </location>
</feature>
<keyword evidence="1" id="KW-0378">Hydrolase</keyword>
<dbReference type="GO" id="GO:0000723">
    <property type="term" value="P:telomere maintenance"/>
    <property type="evidence" value="ECO:0007669"/>
    <property type="project" value="InterPro"/>
</dbReference>
<keyword evidence="1" id="KW-0547">Nucleotide-binding</keyword>
<dbReference type="SUPFAM" id="SSF52540">
    <property type="entry name" value="P-loop containing nucleoside triphosphate hydrolases"/>
    <property type="match status" value="2"/>
</dbReference>
<dbReference type="GO" id="GO:0006310">
    <property type="term" value="P:DNA recombination"/>
    <property type="evidence" value="ECO:0007669"/>
    <property type="project" value="UniProtKB-KW"/>
</dbReference>
<evidence type="ECO:0000259" key="3">
    <source>
        <dbReference type="Pfam" id="PF05970"/>
    </source>
</evidence>
<dbReference type="AlphaFoldDB" id="A0A177T751"/>
<evidence type="ECO:0000313" key="5">
    <source>
        <dbReference type="Proteomes" id="UP000077521"/>
    </source>
</evidence>
<accession>A0A177T751</accession>
<feature type="compositionally biased region" description="Acidic residues" evidence="2">
    <location>
        <begin position="79"/>
        <end position="91"/>
    </location>
</feature>
<organism evidence="4 5">
    <name type="scientific">Tilletia indica</name>
    <dbReference type="NCBI Taxonomy" id="43049"/>
    <lineage>
        <taxon>Eukaryota</taxon>
        <taxon>Fungi</taxon>
        <taxon>Dikarya</taxon>
        <taxon>Basidiomycota</taxon>
        <taxon>Ustilaginomycotina</taxon>
        <taxon>Exobasidiomycetes</taxon>
        <taxon>Tilletiales</taxon>
        <taxon>Tilletiaceae</taxon>
        <taxon>Tilletia</taxon>
    </lineage>
</organism>
<comment type="similarity">
    <text evidence="1">Belongs to the helicase family.</text>
</comment>
<dbReference type="InterPro" id="IPR027417">
    <property type="entry name" value="P-loop_NTPase"/>
</dbReference>
<proteinExistence type="inferred from homology"/>
<evidence type="ECO:0000256" key="1">
    <source>
        <dbReference type="RuleBase" id="RU363044"/>
    </source>
</evidence>
<evidence type="ECO:0000256" key="2">
    <source>
        <dbReference type="SAM" id="MobiDB-lite"/>
    </source>
</evidence>
<protein>
    <recommendedName>
        <fullName evidence="1">ATP-dependent DNA helicase</fullName>
        <ecNumber evidence="1">5.6.2.3</ecNumber>
    </recommendedName>
</protein>
<dbReference type="EMBL" id="LWDF02000531">
    <property type="protein sequence ID" value="KAE8245180.1"/>
    <property type="molecule type" value="Genomic_DNA"/>
</dbReference>
<keyword evidence="1" id="KW-0233">DNA recombination</keyword>
<keyword evidence="5" id="KW-1185">Reference proteome</keyword>
<comment type="catalytic activity">
    <reaction evidence="1">
        <text>ATP + H2O = ADP + phosphate + H(+)</text>
        <dbReference type="Rhea" id="RHEA:13065"/>
        <dbReference type="ChEBI" id="CHEBI:15377"/>
        <dbReference type="ChEBI" id="CHEBI:15378"/>
        <dbReference type="ChEBI" id="CHEBI:30616"/>
        <dbReference type="ChEBI" id="CHEBI:43474"/>
        <dbReference type="ChEBI" id="CHEBI:456216"/>
        <dbReference type="EC" id="5.6.2.3"/>
    </reaction>
</comment>
<feature type="compositionally biased region" description="Polar residues" evidence="2">
    <location>
        <begin position="1"/>
        <end position="11"/>
    </location>
</feature>
<feature type="region of interest" description="Disordered" evidence="2">
    <location>
        <begin position="54"/>
        <end position="110"/>
    </location>
</feature>
<reference evidence="4" key="1">
    <citation type="submission" date="2016-04" db="EMBL/GenBank/DDBJ databases">
        <authorList>
            <person name="Nguyen H.D."/>
            <person name="Samba Siva P."/>
            <person name="Cullis J."/>
            <person name="Levesque C.A."/>
            <person name="Hambleton S."/>
        </authorList>
    </citation>
    <scope>NUCLEOTIDE SEQUENCE</scope>
    <source>
        <strain evidence="4">DAOMC 236416</strain>
    </source>
</reference>
<dbReference type="Pfam" id="PF05970">
    <property type="entry name" value="PIF1"/>
    <property type="match status" value="1"/>
</dbReference>
<evidence type="ECO:0000313" key="4">
    <source>
        <dbReference type="EMBL" id="KAE8245180.1"/>
    </source>
</evidence>
<keyword evidence="1" id="KW-0234">DNA repair</keyword>
<feature type="compositionally biased region" description="Polar residues" evidence="2">
    <location>
        <begin position="54"/>
        <end position="65"/>
    </location>
</feature>
<name>A0A177T751_9BASI</name>
<reference evidence="4" key="2">
    <citation type="journal article" date="2019" name="IMA Fungus">
        <title>Genome sequencing and comparison of five Tilletia species to identify candidate genes for the detection of regulated species infecting wheat.</title>
        <authorList>
            <person name="Nguyen H.D.T."/>
            <person name="Sultana T."/>
            <person name="Kesanakurti P."/>
            <person name="Hambleton S."/>
        </authorList>
    </citation>
    <scope>NUCLEOTIDE SEQUENCE</scope>
    <source>
        <strain evidence="4">DAOMC 236416</strain>
    </source>
</reference>
<dbReference type="GO" id="GO:0005524">
    <property type="term" value="F:ATP binding"/>
    <property type="evidence" value="ECO:0007669"/>
    <property type="project" value="UniProtKB-KW"/>
</dbReference>
<dbReference type="CDD" id="cd18809">
    <property type="entry name" value="SF1_C_RecD"/>
    <property type="match status" value="1"/>
</dbReference>
<dbReference type="GO" id="GO:0016787">
    <property type="term" value="F:hydrolase activity"/>
    <property type="evidence" value="ECO:0007669"/>
    <property type="project" value="UniProtKB-KW"/>
</dbReference>
<feature type="compositionally biased region" description="Basic and acidic residues" evidence="2">
    <location>
        <begin position="66"/>
        <end position="76"/>
    </location>
</feature>
<dbReference type="EC" id="5.6.2.3" evidence="1"/>
<dbReference type="GO" id="GO:0006281">
    <property type="term" value="P:DNA repair"/>
    <property type="evidence" value="ECO:0007669"/>
    <property type="project" value="UniProtKB-KW"/>
</dbReference>
<gene>
    <name evidence="4" type="ORF">A4X13_0g6051</name>
</gene>
<dbReference type="Gene3D" id="3.40.50.300">
    <property type="entry name" value="P-loop containing nucleotide triphosphate hydrolases"/>
    <property type="match status" value="1"/>
</dbReference>
<dbReference type="Proteomes" id="UP000077521">
    <property type="component" value="Unassembled WGS sequence"/>
</dbReference>
<comment type="caution">
    <text evidence="4">The sequence shown here is derived from an EMBL/GenBank/DDBJ whole genome shotgun (WGS) entry which is preliminary data.</text>
</comment>
<sequence length="634" mass="69550">MKTNSSTAQTHSPPPTAPQAHYSPSQNEVTPTPCSELDETEIDVVAILSQLSATAERTAACQSKGDNIDEDLHGNENGELSDSDMSEDDGSDVPSDNEFKDSDTVPEDPLSVPVHLDQMDTLPGCTPDSHTTLRSFPIFSNGPAEEAVRSAFHQRQSILITGPAGTHSLSFGHRSTSLLLASPSIHSNPRLIRHTGSGKTATLKRLVYLFMSRYKAAGSQKVHVVAPTASAAIACGGQTIHSFSGIRPGIRIHSEVMRIARTNRIAYKRWQKTEVLIIYEVSQIDSRLWDQMEAIAREFKGSQQPFGGIQVICIGDFLQLPPVSELETVLFAFEAKTWCTTIKHTVHMKPTRSITPPEFVEALDEVRRGSVSEASLNYLQSLDRPLSAATPNAVQLFPLRADAAEANYIELTRLSGPEQTYTACDTSRNFSDTALKNWLNRCQAPQILALRVGARVMLLKSAGPFLPQGSVGKVIGAASYALWDQLRQACKRAKKAPTLIIIGTGIRRKFGPRPVYWPVVHFTTATQHIYAVVCLHEWRVEHGAIGQIFASRMQIPLVLAWAMTIHRSQGLTFPAARVNLTHAFECGQAYVGLSRVRCADNLQVIGITRSKILTDPLPLGFYGLQDVELDDEDV</sequence>
<dbReference type="PANTHER" id="PTHR47642:SF5">
    <property type="entry name" value="ATP-DEPENDENT DNA HELICASE"/>
    <property type="match status" value="1"/>
</dbReference>
<keyword evidence="1" id="KW-0067">ATP-binding</keyword>
<dbReference type="PANTHER" id="PTHR47642">
    <property type="entry name" value="ATP-DEPENDENT DNA HELICASE"/>
    <property type="match status" value="1"/>
</dbReference>
<comment type="cofactor">
    <cofactor evidence="1">
        <name>Mg(2+)</name>
        <dbReference type="ChEBI" id="CHEBI:18420"/>
    </cofactor>
</comment>
<feature type="region of interest" description="Disordered" evidence="2">
    <location>
        <begin position="1"/>
        <end position="38"/>
    </location>
</feature>
<dbReference type="InterPro" id="IPR051055">
    <property type="entry name" value="PIF1_helicase"/>
</dbReference>
<dbReference type="GO" id="GO:0043139">
    <property type="term" value="F:5'-3' DNA helicase activity"/>
    <property type="evidence" value="ECO:0007669"/>
    <property type="project" value="UniProtKB-EC"/>
</dbReference>
<keyword evidence="1" id="KW-0347">Helicase</keyword>